<proteinExistence type="predicted"/>
<gene>
    <name evidence="1" type="ORF">FD07_GL001088</name>
</gene>
<evidence type="ECO:0000313" key="2">
    <source>
        <dbReference type="Proteomes" id="UP000051176"/>
    </source>
</evidence>
<reference evidence="1 2" key="1">
    <citation type="journal article" date="2015" name="Genome Announc.">
        <title>Expanding the biotechnology potential of lactobacilli through comparative genomics of 213 strains and associated genera.</title>
        <authorList>
            <person name="Sun Z."/>
            <person name="Harris H.M."/>
            <person name="McCann A."/>
            <person name="Guo C."/>
            <person name="Argimon S."/>
            <person name="Zhang W."/>
            <person name="Yang X."/>
            <person name="Jeffery I.B."/>
            <person name="Cooney J.C."/>
            <person name="Kagawa T.F."/>
            <person name="Liu W."/>
            <person name="Song Y."/>
            <person name="Salvetti E."/>
            <person name="Wrobel A."/>
            <person name="Rasinkangas P."/>
            <person name="Parkhill J."/>
            <person name="Rea M.C."/>
            <person name="O'Sullivan O."/>
            <person name="Ritari J."/>
            <person name="Douillard F.P."/>
            <person name="Paul Ross R."/>
            <person name="Yang R."/>
            <person name="Briner A.E."/>
            <person name="Felis G.E."/>
            <person name="de Vos W.M."/>
            <person name="Barrangou R."/>
            <person name="Klaenhammer T.R."/>
            <person name="Caufield P.W."/>
            <person name="Cui Y."/>
            <person name="Zhang H."/>
            <person name="O'Toole P.W."/>
        </authorList>
    </citation>
    <scope>NUCLEOTIDE SEQUENCE [LARGE SCALE GENOMIC DNA]</scope>
    <source>
        <strain evidence="1 2">ATCC 53295</strain>
    </source>
</reference>
<comment type="caution">
    <text evidence="1">The sequence shown here is derived from an EMBL/GenBank/DDBJ whole genome shotgun (WGS) entry which is preliminary data.</text>
</comment>
<sequence>MPPITFTPKEPYTMKNTEDDQKLVLVIDEPETRALTTIEKEQMARRDQDPAFQKWLAAKEREADSLFNLPITKA</sequence>
<evidence type="ECO:0000313" key="1">
    <source>
        <dbReference type="EMBL" id="KRK36166.1"/>
    </source>
</evidence>
<dbReference type="Proteomes" id="UP000051176">
    <property type="component" value="Unassembled WGS sequence"/>
</dbReference>
<dbReference type="PATRIC" id="fig|1267003.4.peg.1154"/>
<dbReference type="AlphaFoldDB" id="A0A0R1GQ16"/>
<name>A0A0R1GQ16_9LACO</name>
<protein>
    <submittedName>
        <fullName evidence="1">Uncharacterized protein</fullName>
    </submittedName>
</protein>
<organism evidence="1 2">
    <name type="scientific">Levilactobacillus parabrevis ATCC 53295</name>
    <dbReference type="NCBI Taxonomy" id="1267003"/>
    <lineage>
        <taxon>Bacteria</taxon>
        <taxon>Bacillati</taxon>
        <taxon>Bacillota</taxon>
        <taxon>Bacilli</taxon>
        <taxon>Lactobacillales</taxon>
        <taxon>Lactobacillaceae</taxon>
        <taxon>Levilactobacillus</taxon>
    </lineage>
</organism>
<dbReference type="EMBL" id="AZCZ01000028">
    <property type="protein sequence ID" value="KRK36166.1"/>
    <property type="molecule type" value="Genomic_DNA"/>
</dbReference>
<keyword evidence="2" id="KW-1185">Reference proteome</keyword>
<accession>A0A0R1GQ16</accession>